<organism evidence="1 2">
    <name type="scientific">Recurvomyces mirabilis</name>
    <dbReference type="NCBI Taxonomy" id="574656"/>
    <lineage>
        <taxon>Eukaryota</taxon>
        <taxon>Fungi</taxon>
        <taxon>Dikarya</taxon>
        <taxon>Ascomycota</taxon>
        <taxon>Pezizomycotina</taxon>
        <taxon>Dothideomycetes</taxon>
        <taxon>Dothideomycetidae</taxon>
        <taxon>Mycosphaerellales</taxon>
        <taxon>Teratosphaeriaceae</taxon>
        <taxon>Recurvomyces</taxon>
    </lineage>
</organism>
<evidence type="ECO:0000313" key="2">
    <source>
        <dbReference type="Proteomes" id="UP001274830"/>
    </source>
</evidence>
<dbReference type="EMBL" id="JAUTXT010000003">
    <property type="protein sequence ID" value="KAK3678705.1"/>
    <property type="molecule type" value="Genomic_DNA"/>
</dbReference>
<gene>
    <name evidence="1" type="ORF">LTR78_001158</name>
</gene>
<dbReference type="Proteomes" id="UP001274830">
    <property type="component" value="Unassembled WGS sequence"/>
</dbReference>
<proteinExistence type="predicted"/>
<dbReference type="AlphaFoldDB" id="A0AAE1C5F1"/>
<reference evidence="1" key="1">
    <citation type="submission" date="2023-07" db="EMBL/GenBank/DDBJ databases">
        <title>Black Yeasts Isolated from many extreme environments.</title>
        <authorList>
            <person name="Coleine C."/>
            <person name="Stajich J.E."/>
            <person name="Selbmann L."/>
        </authorList>
    </citation>
    <scope>NUCLEOTIDE SEQUENCE</scope>
    <source>
        <strain evidence="1">CCFEE 5485</strain>
    </source>
</reference>
<name>A0AAE1C5F1_9PEZI</name>
<sequence>MPSMGTKAVIGNMANLKLRTEEDTKILPPILRLPVELRIQIYEYYIYDSTRNQTPPGNDTTAWLSPDWDKQNKNKDRSYFRRVLTEMRVLLNLCRQIREDVALLSTPMTALALDVGNKQWRTIDPKILGSVWVRVKTSDSITAAKLRVEQQVEGLIGCVVAGGKEHHFGIMYFTDKLEMGIKVFKKDVRIGLGRRILRNDLGVMRDWPADGIGKGTPVGLPTGVKVKRLIAVGDY</sequence>
<keyword evidence="2" id="KW-1185">Reference proteome</keyword>
<protein>
    <submittedName>
        <fullName evidence="1">Uncharacterized protein</fullName>
    </submittedName>
</protein>
<comment type="caution">
    <text evidence="1">The sequence shown here is derived from an EMBL/GenBank/DDBJ whole genome shotgun (WGS) entry which is preliminary data.</text>
</comment>
<evidence type="ECO:0000313" key="1">
    <source>
        <dbReference type="EMBL" id="KAK3678705.1"/>
    </source>
</evidence>
<accession>A0AAE1C5F1</accession>